<proteinExistence type="predicted"/>
<name>A0A3R7I6Z3_9BURK</name>
<gene>
    <name evidence="1" type="ORF">BCY88_35410</name>
</gene>
<reference evidence="1 2" key="1">
    <citation type="submission" date="2016-07" db="EMBL/GenBank/DDBJ databases">
        <title>Genome analysis of Burkholderia fungorum ES3-20.</title>
        <authorList>
            <person name="Xu D."/>
            <person name="Yao R."/>
            <person name="Zheng S."/>
        </authorList>
    </citation>
    <scope>NUCLEOTIDE SEQUENCE [LARGE SCALE GENOMIC DNA]</scope>
    <source>
        <strain evidence="1 2">ES3-20</strain>
    </source>
</reference>
<dbReference type="EMBL" id="MCAS01000037">
    <property type="protein sequence ID" value="RKF36725.1"/>
    <property type="molecule type" value="Genomic_DNA"/>
</dbReference>
<sequence>MARVTGTAKFFEVTRENLDELKQTKSGRVFGCFIREDDGWCRYSEQYTKTYKAWQEAPGRTVRVESAQAIFGIDDDGARVVAHAYFENEGDLLEIHHMWLIDRAAIVE</sequence>
<evidence type="ECO:0000313" key="2">
    <source>
        <dbReference type="Proteomes" id="UP000283709"/>
    </source>
</evidence>
<organism evidence="1 2">
    <name type="scientific">Paraburkholderia fungorum</name>
    <dbReference type="NCBI Taxonomy" id="134537"/>
    <lineage>
        <taxon>Bacteria</taxon>
        <taxon>Pseudomonadati</taxon>
        <taxon>Pseudomonadota</taxon>
        <taxon>Betaproteobacteria</taxon>
        <taxon>Burkholderiales</taxon>
        <taxon>Burkholderiaceae</taxon>
        <taxon>Paraburkholderia</taxon>
    </lineage>
</organism>
<protein>
    <submittedName>
        <fullName evidence="1">Uncharacterized protein</fullName>
    </submittedName>
</protein>
<dbReference type="Proteomes" id="UP000283709">
    <property type="component" value="Unassembled WGS sequence"/>
</dbReference>
<evidence type="ECO:0000313" key="1">
    <source>
        <dbReference type="EMBL" id="RKF36725.1"/>
    </source>
</evidence>
<comment type="caution">
    <text evidence="1">The sequence shown here is derived from an EMBL/GenBank/DDBJ whole genome shotgun (WGS) entry which is preliminary data.</text>
</comment>
<dbReference type="AlphaFoldDB" id="A0A3R7I6Z3"/>
<accession>A0A3R7I6Z3</accession>